<sequence length="149" mass="16657">MKNNIFAETYTQVQELKKQYNAAKAAEDEAGMQAARDAYNLLMDGISTAGESSIRIYRLYEEARDCGNEYIDFNEVVWDKDVAGMVAALRENGITHFTFSSSWSGAVDTAWLFTQNGCRLEGLVEINSPHKAFGSDEYEKAHGYLFSIG</sequence>
<proteinExistence type="predicted"/>
<organism evidence="2 3">
    <name type="scientific">Eubacterium plexicaudatum ASF492</name>
    <dbReference type="NCBI Taxonomy" id="1235802"/>
    <lineage>
        <taxon>Bacteria</taxon>
        <taxon>Bacillati</taxon>
        <taxon>Bacillota</taxon>
        <taxon>Clostridia</taxon>
        <taxon>Eubacteriales</taxon>
        <taxon>Eubacteriaceae</taxon>
        <taxon>Eubacterium</taxon>
    </lineage>
</organism>
<gene>
    <name evidence="2" type="ORF">C823_05281</name>
</gene>
<dbReference type="Pfam" id="PF24753">
    <property type="entry name" value="DUF7698"/>
    <property type="match status" value="1"/>
</dbReference>
<comment type="caution">
    <text evidence="2">The sequence shown here is derived from an EMBL/GenBank/DDBJ whole genome shotgun (WGS) entry which is preliminary data.</text>
</comment>
<evidence type="ECO:0000313" key="2">
    <source>
        <dbReference type="EMBL" id="EMZ19807.1"/>
    </source>
</evidence>
<dbReference type="AlphaFoldDB" id="N1ZRZ1"/>
<reference evidence="2 3" key="1">
    <citation type="journal article" date="2014" name="Genome Announc.">
        <title>Draft genome sequences of the altered schaedler flora, a defined bacterial community from gnotobiotic mice.</title>
        <authorList>
            <person name="Wannemuehler M.J."/>
            <person name="Overstreet A.M."/>
            <person name="Ward D.V."/>
            <person name="Phillips G.J."/>
        </authorList>
    </citation>
    <scope>NUCLEOTIDE SEQUENCE [LARGE SCALE GENOMIC DNA]</scope>
    <source>
        <strain evidence="2 3">ASF492</strain>
    </source>
</reference>
<dbReference type="InterPro" id="IPR056115">
    <property type="entry name" value="DUF7698"/>
</dbReference>
<evidence type="ECO:0000259" key="1">
    <source>
        <dbReference type="Pfam" id="PF24753"/>
    </source>
</evidence>
<dbReference type="EMBL" id="AQFT01000158">
    <property type="protein sequence ID" value="EMZ19807.1"/>
    <property type="molecule type" value="Genomic_DNA"/>
</dbReference>
<feature type="domain" description="DUF7698" evidence="1">
    <location>
        <begin position="55"/>
        <end position="140"/>
    </location>
</feature>
<keyword evidence="3" id="KW-1185">Reference proteome</keyword>
<name>N1ZRZ1_9FIRM</name>
<dbReference type="STRING" id="1235802.C823_05281"/>
<evidence type="ECO:0000313" key="3">
    <source>
        <dbReference type="Proteomes" id="UP000012589"/>
    </source>
</evidence>
<dbReference type="OrthoDB" id="1701804at2"/>
<dbReference type="HOGENOM" id="CLU_1764017_0_0_9"/>
<accession>N1ZRZ1</accession>
<dbReference type="eggNOG" id="ENOG5032SNJ">
    <property type="taxonomic scope" value="Bacteria"/>
</dbReference>
<protein>
    <recommendedName>
        <fullName evidence="1">DUF7698 domain-containing protein</fullName>
    </recommendedName>
</protein>
<dbReference type="PATRIC" id="fig|1235802.3.peg.5569"/>
<dbReference type="Proteomes" id="UP000012589">
    <property type="component" value="Unassembled WGS sequence"/>
</dbReference>